<dbReference type="SUPFAM" id="SSF51905">
    <property type="entry name" value="FAD/NAD(P)-binding domain"/>
    <property type="match status" value="2"/>
</dbReference>
<reference evidence="5" key="1">
    <citation type="submission" date="2023-11" db="EMBL/GenBank/DDBJ databases">
        <authorList>
            <person name="Alioto T."/>
            <person name="Alioto T."/>
            <person name="Gomez Garrido J."/>
        </authorList>
    </citation>
    <scope>NUCLEOTIDE SEQUENCE</scope>
</reference>
<dbReference type="Pfam" id="PF13738">
    <property type="entry name" value="Pyr_redox_3"/>
    <property type="match status" value="1"/>
</dbReference>
<dbReference type="EMBL" id="CAVMBE010000014">
    <property type="protein sequence ID" value="CAK3941985.1"/>
    <property type="molecule type" value="Genomic_DNA"/>
</dbReference>
<sequence>MYGIEDRRFTRQLSFGSLVDLSEKNELGLNGTRRRIAIVGAGITGVATACHILDAGFECHIFEAGDKESVGGIWTKVNNTSTLQIHSNFYKFHDAVSWESEYPNRQEILGQVKKLWDFYGLAERTTFNCKVTNTFQEDDGKWVVNDPTNGYFDGLVAAVGTCGDVYAPAIAGQSFFQGQVIHSSELDREAVEGKKVLIVGGGASAVEALEFACDNGAASANVLARSERWFIPRHPMFNACLAGTIGDRYGILARILEFFLRLIFYREFWEMAPPSNGSNGIFSGTPIVNSRVFQLIRDGRAGWARADIESFAPNGLHVSHRRRGALKGEIGDQRIEEGEVIILATGYTRPSLSFLPKSSCSSKYQPPNWFLQTFPTTDPTVCATNCTWRDGIGSVGGCHIGIYTRFLLVFLVDPRTAPTETIMKYWVDLVHILKKPSPGGALAFVTSAELFFWFLVVILVQPALWPYMSFILGGPGPKLKPEPPARPVEVKRSMRRRSRDNMMALAR</sequence>
<keyword evidence="3" id="KW-0560">Oxidoreductase</keyword>
<evidence type="ECO:0000256" key="3">
    <source>
        <dbReference type="ARBA" id="ARBA00023002"/>
    </source>
</evidence>
<keyword evidence="1" id="KW-0285">Flavoprotein</keyword>
<dbReference type="InterPro" id="IPR036188">
    <property type="entry name" value="FAD/NAD-bd_sf"/>
</dbReference>
<gene>
    <name evidence="5" type="ORF">LECACI_7A003116</name>
</gene>
<keyword evidence="6" id="KW-1185">Reference proteome</keyword>
<dbReference type="Proteomes" id="UP001296104">
    <property type="component" value="Unassembled WGS sequence"/>
</dbReference>
<feature type="region of interest" description="Disordered" evidence="4">
    <location>
        <begin position="480"/>
        <end position="507"/>
    </location>
</feature>
<dbReference type="AlphaFoldDB" id="A0AAI8YW82"/>
<accession>A0AAI8YW82</accession>
<evidence type="ECO:0000313" key="5">
    <source>
        <dbReference type="EMBL" id="CAK3941985.1"/>
    </source>
</evidence>
<dbReference type="PANTHER" id="PTHR23023">
    <property type="entry name" value="DIMETHYLANILINE MONOOXYGENASE"/>
    <property type="match status" value="1"/>
</dbReference>
<evidence type="ECO:0000256" key="2">
    <source>
        <dbReference type="ARBA" id="ARBA00022827"/>
    </source>
</evidence>
<comment type="caution">
    <text evidence="5">The sequence shown here is derived from an EMBL/GenBank/DDBJ whole genome shotgun (WGS) entry which is preliminary data.</text>
</comment>
<proteinExistence type="predicted"/>
<dbReference type="InterPro" id="IPR050346">
    <property type="entry name" value="FMO-like"/>
</dbReference>
<dbReference type="Gene3D" id="3.50.50.60">
    <property type="entry name" value="FAD/NAD(P)-binding domain"/>
    <property type="match status" value="1"/>
</dbReference>
<feature type="compositionally biased region" description="Basic and acidic residues" evidence="4">
    <location>
        <begin position="480"/>
        <end position="492"/>
    </location>
</feature>
<evidence type="ECO:0000313" key="6">
    <source>
        <dbReference type="Proteomes" id="UP001296104"/>
    </source>
</evidence>
<protein>
    <submittedName>
        <fullName evidence="5">Pyridine nucleotide-disulfide oxidoreductase class-2</fullName>
    </submittedName>
</protein>
<dbReference type="GO" id="GO:0016491">
    <property type="term" value="F:oxidoreductase activity"/>
    <property type="evidence" value="ECO:0007669"/>
    <property type="project" value="UniProtKB-KW"/>
</dbReference>
<organism evidence="5 6">
    <name type="scientific">Lecanosticta acicola</name>
    <dbReference type="NCBI Taxonomy" id="111012"/>
    <lineage>
        <taxon>Eukaryota</taxon>
        <taxon>Fungi</taxon>
        <taxon>Dikarya</taxon>
        <taxon>Ascomycota</taxon>
        <taxon>Pezizomycotina</taxon>
        <taxon>Dothideomycetes</taxon>
        <taxon>Dothideomycetidae</taxon>
        <taxon>Mycosphaerellales</taxon>
        <taxon>Mycosphaerellaceae</taxon>
        <taxon>Lecanosticta</taxon>
    </lineage>
</organism>
<name>A0AAI8YW82_9PEZI</name>
<evidence type="ECO:0000256" key="1">
    <source>
        <dbReference type="ARBA" id="ARBA00022630"/>
    </source>
</evidence>
<dbReference type="PRINTS" id="PR00469">
    <property type="entry name" value="PNDRDTASEII"/>
</dbReference>
<keyword evidence="2" id="KW-0274">FAD</keyword>
<evidence type="ECO:0000256" key="4">
    <source>
        <dbReference type="SAM" id="MobiDB-lite"/>
    </source>
</evidence>